<dbReference type="GO" id="GO:0042795">
    <property type="term" value="P:snRNA transcription by RNA polymerase II"/>
    <property type="evidence" value="ECO:0007669"/>
    <property type="project" value="TreeGrafter"/>
</dbReference>
<dbReference type="GO" id="GO:0019185">
    <property type="term" value="C:snRNA-activating protein complex"/>
    <property type="evidence" value="ECO:0007669"/>
    <property type="project" value="TreeGrafter"/>
</dbReference>
<organism evidence="2 3">
    <name type="scientific">Tetraodon nigroviridis</name>
    <name type="common">Spotted green pufferfish</name>
    <name type="synonym">Chelonodon nigroviridis</name>
    <dbReference type="NCBI Taxonomy" id="99883"/>
    <lineage>
        <taxon>Eukaryota</taxon>
        <taxon>Metazoa</taxon>
        <taxon>Chordata</taxon>
        <taxon>Craniata</taxon>
        <taxon>Vertebrata</taxon>
        <taxon>Euteleostomi</taxon>
        <taxon>Actinopterygii</taxon>
        <taxon>Neopterygii</taxon>
        <taxon>Teleostei</taxon>
        <taxon>Neoteleostei</taxon>
        <taxon>Acanthomorphata</taxon>
        <taxon>Eupercaria</taxon>
        <taxon>Tetraodontiformes</taxon>
        <taxon>Tetradontoidea</taxon>
        <taxon>Tetraodontidae</taxon>
        <taxon>Tetraodon</taxon>
    </lineage>
</organism>
<dbReference type="GO" id="GO:0043565">
    <property type="term" value="F:sequence-specific DNA binding"/>
    <property type="evidence" value="ECO:0007669"/>
    <property type="project" value="TreeGrafter"/>
</dbReference>
<dbReference type="PANTHER" id="PTHR15131">
    <property type="entry name" value="SMALL NUCLEAR RNA ACTIVATING COMPLEX, POLYPEPTIDE 1"/>
    <property type="match status" value="1"/>
</dbReference>
<dbReference type="AlphaFoldDB" id="H3D4A6"/>
<proteinExistence type="predicted"/>
<protein>
    <submittedName>
        <fullName evidence="2">Small nuclear RNA activating complex, polypeptide 1b</fullName>
    </submittedName>
</protein>
<dbReference type="Proteomes" id="UP000007303">
    <property type="component" value="Unassembled WGS sequence"/>
</dbReference>
<dbReference type="Pfam" id="PF09808">
    <property type="entry name" value="SNAPC1"/>
    <property type="match status" value="1"/>
</dbReference>
<evidence type="ECO:0000313" key="2">
    <source>
        <dbReference type="Ensembl" id="ENSTNIP00000015344.1"/>
    </source>
</evidence>
<dbReference type="Ensembl" id="ENSTNIT00000015549.1">
    <property type="protein sequence ID" value="ENSTNIP00000015344.1"/>
    <property type="gene ID" value="ENSTNIG00000012376.1"/>
</dbReference>
<dbReference type="HOGENOM" id="CLU_067254_0_0_1"/>
<name>H3D4A6_TETNG</name>
<dbReference type="OMA" id="RDDMQNV"/>
<dbReference type="FunCoup" id="H3D4A6">
    <property type="interactions" value="522"/>
</dbReference>
<dbReference type="InterPro" id="IPR019188">
    <property type="entry name" value="SNAPC1"/>
</dbReference>
<dbReference type="GeneTree" id="ENSGT00390000018691"/>
<dbReference type="InParanoid" id="H3D4A6"/>
<feature type="region of interest" description="Disordered" evidence="1">
    <location>
        <begin position="281"/>
        <end position="305"/>
    </location>
</feature>
<dbReference type="STRING" id="99883.ENSTNIP00000015344"/>
<evidence type="ECO:0000256" key="1">
    <source>
        <dbReference type="SAM" id="MobiDB-lite"/>
    </source>
</evidence>
<dbReference type="GO" id="GO:0042796">
    <property type="term" value="P:snRNA transcription by RNA polymerase III"/>
    <property type="evidence" value="ECO:0007669"/>
    <property type="project" value="TreeGrafter"/>
</dbReference>
<keyword evidence="3" id="KW-1185">Reference proteome</keyword>
<sequence>MNFSLKQVKSDCEELLSRFQRTKSVRFETFSEIWREMKFYQIFYGMATRQKRLFARLVLDAAYSFFLPPFSFQIRVGALYLLYSLYECQSAAPRAQVRVALKDWEDIQAFERDAGEAQHLDVVYILRQLMRQKGFHFAAMPTLLSYNKKRKAQRSQRCEGFMEAPSRPQELVSAELLEELSHVHGLYDKLKVSAFASVERPVSSVQLSRNDLVPRLHATMLDYHQWQQRKECDEDAGEGTSLQQECTMRADLLASIKSKAYEQPSVPSRARRHLKVELKVGSDEAESAHRSGFRPAQKLSLKART</sequence>
<reference evidence="2" key="3">
    <citation type="submission" date="2025-09" db="UniProtKB">
        <authorList>
            <consortium name="Ensembl"/>
        </authorList>
    </citation>
    <scope>IDENTIFICATION</scope>
</reference>
<dbReference type="PANTHER" id="PTHR15131:SF3">
    <property type="entry name" value="SNRNA-ACTIVATING PROTEIN COMPLEX SUBUNIT 1"/>
    <property type="match status" value="1"/>
</dbReference>
<reference evidence="2" key="2">
    <citation type="submission" date="2025-08" db="UniProtKB">
        <authorList>
            <consortium name="Ensembl"/>
        </authorList>
    </citation>
    <scope>IDENTIFICATION</scope>
</reference>
<evidence type="ECO:0000313" key="3">
    <source>
        <dbReference type="Proteomes" id="UP000007303"/>
    </source>
</evidence>
<accession>H3D4A6</accession>
<reference evidence="3" key="1">
    <citation type="journal article" date="2004" name="Nature">
        <title>Genome duplication in the teleost fish Tetraodon nigroviridis reveals the early vertebrate proto-karyotype.</title>
        <authorList>
            <person name="Jaillon O."/>
            <person name="Aury J.-M."/>
            <person name="Brunet F."/>
            <person name="Petit J.-L."/>
            <person name="Stange-Thomann N."/>
            <person name="Mauceli E."/>
            <person name="Bouneau L."/>
            <person name="Fischer C."/>
            <person name="Ozouf-Costaz C."/>
            <person name="Bernot A."/>
            <person name="Nicaud S."/>
            <person name="Jaffe D."/>
            <person name="Fisher S."/>
            <person name="Lutfalla G."/>
            <person name="Dossat C."/>
            <person name="Segurens B."/>
            <person name="Dasilva C."/>
            <person name="Salanoubat M."/>
            <person name="Levy M."/>
            <person name="Boudet N."/>
            <person name="Castellano S."/>
            <person name="Anthouard V."/>
            <person name="Jubin C."/>
            <person name="Castelli V."/>
            <person name="Katinka M."/>
            <person name="Vacherie B."/>
            <person name="Biemont C."/>
            <person name="Skalli Z."/>
            <person name="Cattolico L."/>
            <person name="Poulain J."/>
            <person name="De Berardinis V."/>
            <person name="Cruaud C."/>
            <person name="Duprat S."/>
            <person name="Brottier P."/>
            <person name="Coutanceau J.-P."/>
            <person name="Gouzy J."/>
            <person name="Parra G."/>
            <person name="Lardier G."/>
            <person name="Chapple C."/>
            <person name="McKernan K.J."/>
            <person name="McEwan P."/>
            <person name="Bosak S."/>
            <person name="Kellis M."/>
            <person name="Volff J.-N."/>
            <person name="Guigo R."/>
            <person name="Zody M.C."/>
            <person name="Mesirov J."/>
            <person name="Lindblad-Toh K."/>
            <person name="Birren B."/>
            <person name="Nusbaum C."/>
            <person name="Kahn D."/>
            <person name="Robinson-Rechavi M."/>
            <person name="Laudet V."/>
            <person name="Schachter V."/>
            <person name="Quetier F."/>
            <person name="Saurin W."/>
            <person name="Scarpelli C."/>
            <person name="Wincker P."/>
            <person name="Lander E.S."/>
            <person name="Weissenbach J."/>
            <person name="Roest Crollius H."/>
        </authorList>
    </citation>
    <scope>NUCLEOTIDE SEQUENCE [LARGE SCALE GENOMIC DNA]</scope>
</reference>